<evidence type="ECO:0000256" key="1">
    <source>
        <dbReference type="ARBA" id="ARBA00023015"/>
    </source>
</evidence>
<keyword evidence="1" id="KW-0805">Transcription regulation</keyword>
<dbReference type="Proteomes" id="UP000032582">
    <property type="component" value="Unassembled WGS sequence"/>
</dbReference>
<protein>
    <recommendedName>
        <fullName evidence="4">HTH marR-type domain-containing protein</fullName>
    </recommendedName>
</protein>
<keyword evidence="2" id="KW-0238">DNA-binding</keyword>
<name>A0A0D8L4Z0_MORMO</name>
<organism evidence="5 6">
    <name type="scientific">Morganella morganii</name>
    <name type="common">Proteus morganii</name>
    <dbReference type="NCBI Taxonomy" id="582"/>
    <lineage>
        <taxon>Bacteria</taxon>
        <taxon>Pseudomonadati</taxon>
        <taxon>Pseudomonadota</taxon>
        <taxon>Gammaproteobacteria</taxon>
        <taxon>Enterobacterales</taxon>
        <taxon>Morganellaceae</taxon>
        <taxon>Morganella</taxon>
    </lineage>
</organism>
<keyword evidence="3" id="KW-0804">Transcription</keyword>
<dbReference type="GO" id="GO:0003677">
    <property type="term" value="F:DNA binding"/>
    <property type="evidence" value="ECO:0007669"/>
    <property type="project" value="UniProtKB-KW"/>
</dbReference>
<dbReference type="AlphaFoldDB" id="A0A0D8L4Z0"/>
<dbReference type="PATRIC" id="fig|582.24.peg.6272"/>
<dbReference type="SMART" id="SM00347">
    <property type="entry name" value="HTH_MARR"/>
    <property type="match status" value="1"/>
</dbReference>
<dbReference type="EMBL" id="JZSH01000374">
    <property type="protein sequence ID" value="KJF76236.1"/>
    <property type="molecule type" value="Genomic_DNA"/>
</dbReference>
<dbReference type="Gene3D" id="1.10.10.10">
    <property type="entry name" value="Winged helix-like DNA-binding domain superfamily/Winged helix DNA-binding domain"/>
    <property type="match status" value="1"/>
</dbReference>
<dbReference type="InterPro" id="IPR036390">
    <property type="entry name" value="WH_DNA-bd_sf"/>
</dbReference>
<dbReference type="PROSITE" id="PS01117">
    <property type="entry name" value="HTH_MARR_1"/>
    <property type="match status" value="1"/>
</dbReference>
<dbReference type="InterPro" id="IPR023187">
    <property type="entry name" value="Tscrpt_reg_MarR-type_CS"/>
</dbReference>
<gene>
    <name evidence="5" type="ORF">UA45_19695</name>
</gene>
<evidence type="ECO:0000313" key="5">
    <source>
        <dbReference type="EMBL" id="KJF76236.1"/>
    </source>
</evidence>
<evidence type="ECO:0000259" key="4">
    <source>
        <dbReference type="SMART" id="SM00347"/>
    </source>
</evidence>
<evidence type="ECO:0000256" key="3">
    <source>
        <dbReference type="ARBA" id="ARBA00023163"/>
    </source>
</evidence>
<dbReference type="GO" id="GO:0003700">
    <property type="term" value="F:DNA-binding transcription factor activity"/>
    <property type="evidence" value="ECO:0007669"/>
    <property type="project" value="InterPro"/>
</dbReference>
<accession>A0A0D8L4Z0</accession>
<feature type="domain" description="HTH marR-type" evidence="4">
    <location>
        <begin position="30"/>
        <end position="129"/>
    </location>
</feature>
<comment type="caution">
    <text evidence="5">The sequence shown here is derived from an EMBL/GenBank/DDBJ whole genome shotgun (WGS) entry which is preliminary data.</text>
</comment>
<dbReference type="SUPFAM" id="SSF46785">
    <property type="entry name" value="Winged helix' DNA-binding domain"/>
    <property type="match status" value="1"/>
</dbReference>
<dbReference type="InterPro" id="IPR036388">
    <property type="entry name" value="WH-like_DNA-bd_sf"/>
</dbReference>
<sequence>MKIALNDLDFIDLISERHTLLRERIDALWNARSDIHMSNSEWYILSRVYDQPVSIADISATVTISRQAIHKFIRQMEEKGLITIFDVQGSKKLKGVKMTPYGQQCYDAYEAIKTGLCDEIAAAVGQENLALVIRLFQQPWFDETQ</sequence>
<dbReference type="InterPro" id="IPR000835">
    <property type="entry name" value="HTH_MarR-typ"/>
</dbReference>
<reference evidence="5 6" key="1">
    <citation type="submission" date="2015-02" db="EMBL/GenBank/DDBJ databases">
        <title>Whole genome shotgun sequencing of cultured foodborne pathogen.</title>
        <authorList>
            <person name="Timme R."/>
            <person name="Allard M.W."/>
            <person name="Strain E."/>
            <person name="Evans P.S."/>
            <person name="Brown E."/>
        </authorList>
    </citation>
    <scope>NUCLEOTIDE SEQUENCE [LARGE SCALE GENOMIC DNA]</scope>
    <source>
        <strain evidence="5 6">GCSL-TSO-24</strain>
    </source>
</reference>
<proteinExistence type="predicted"/>
<evidence type="ECO:0000313" key="6">
    <source>
        <dbReference type="Proteomes" id="UP000032582"/>
    </source>
</evidence>
<dbReference type="Pfam" id="PF12802">
    <property type="entry name" value="MarR_2"/>
    <property type="match status" value="1"/>
</dbReference>
<evidence type="ECO:0000256" key="2">
    <source>
        <dbReference type="ARBA" id="ARBA00023125"/>
    </source>
</evidence>